<accession>A0ABR1CRQ8</accession>
<keyword evidence="3 5" id="KW-1133">Transmembrane helix</keyword>
<evidence type="ECO:0000313" key="7">
    <source>
        <dbReference type="Proteomes" id="UP001303046"/>
    </source>
</evidence>
<dbReference type="SUPFAM" id="SSF81321">
    <property type="entry name" value="Family A G protein-coupled receptor-like"/>
    <property type="match status" value="1"/>
</dbReference>
<feature type="transmembrane region" description="Helical" evidence="5">
    <location>
        <begin position="246"/>
        <end position="263"/>
    </location>
</feature>
<evidence type="ECO:0008006" key="8">
    <source>
        <dbReference type="Google" id="ProtNLM"/>
    </source>
</evidence>
<sequence>MFFRIFIFTGIFDIMTVVAEEWIRADLKLGFGHGFEPVIRVMMALTGTNTLIHMFGALLMTLNRYTATCKPQFQQEAMKKVSVKKSEKKKKIWRIKFFPFQLYNEFLVVQSLQFWAEKKTNCILFAIFIVSYVAYTELFIVKFIYKPTAEGWKLIGRERETYATRMMGAIVVSLVETVNVIFIIITVFCIRSQSKRYHRRSRSEMHLIMVTIISCPANLMEALYDASFILNLDNSFVNWFRSQFDIYYFFMMTVNAYSIVILSQQLRLEIWKRWKCGEKKSINSGKNTGNIFAIQSSPSIMNPGIPSSLR</sequence>
<evidence type="ECO:0000256" key="3">
    <source>
        <dbReference type="ARBA" id="ARBA00022989"/>
    </source>
</evidence>
<protein>
    <recommendedName>
        <fullName evidence="8">Serpentine receptor class gamma</fullName>
    </recommendedName>
</protein>
<dbReference type="PANTHER" id="PTHR31627:SF42">
    <property type="entry name" value="G_PROTEIN_RECEP_F1_2 DOMAIN-CONTAINING PROTEIN-RELATED"/>
    <property type="match status" value="1"/>
</dbReference>
<feature type="transmembrane region" description="Helical" evidence="5">
    <location>
        <begin position="165"/>
        <end position="187"/>
    </location>
</feature>
<evidence type="ECO:0000313" key="6">
    <source>
        <dbReference type="EMBL" id="KAK6740517.1"/>
    </source>
</evidence>
<feature type="transmembrane region" description="Helical" evidence="5">
    <location>
        <begin position="122"/>
        <end position="145"/>
    </location>
</feature>
<feature type="transmembrane region" description="Helical" evidence="5">
    <location>
        <begin position="43"/>
        <end position="62"/>
    </location>
</feature>
<organism evidence="6 7">
    <name type="scientific">Necator americanus</name>
    <name type="common">Human hookworm</name>
    <dbReference type="NCBI Taxonomy" id="51031"/>
    <lineage>
        <taxon>Eukaryota</taxon>
        <taxon>Metazoa</taxon>
        <taxon>Ecdysozoa</taxon>
        <taxon>Nematoda</taxon>
        <taxon>Chromadorea</taxon>
        <taxon>Rhabditida</taxon>
        <taxon>Rhabditina</taxon>
        <taxon>Rhabditomorpha</taxon>
        <taxon>Strongyloidea</taxon>
        <taxon>Ancylostomatidae</taxon>
        <taxon>Bunostominae</taxon>
        <taxon>Necator</taxon>
    </lineage>
</organism>
<dbReference type="Proteomes" id="UP001303046">
    <property type="component" value="Unassembled WGS sequence"/>
</dbReference>
<evidence type="ECO:0000256" key="4">
    <source>
        <dbReference type="ARBA" id="ARBA00023136"/>
    </source>
</evidence>
<name>A0ABR1CRQ8_NECAM</name>
<keyword evidence="2 5" id="KW-0812">Transmembrane</keyword>
<evidence type="ECO:0000256" key="5">
    <source>
        <dbReference type="SAM" id="Phobius"/>
    </source>
</evidence>
<evidence type="ECO:0000256" key="2">
    <source>
        <dbReference type="ARBA" id="ARBA00022692"/>
    </source>
</evidence>
<dbReference type="PANTHER" id="PTHR31627">
    <property type="entry name" value="SERPENTINE RECEPTOR CLASS GAMMA-RELATED"/>
    <property type="match status" value="1"/>
</dbReference>
<dbReference type="EMBL" id="JAVFWL010000003">
    <property type="protein sequence ID" value="KAK6740517.1"/>
    <property type="molecule type" value="Genomic_DNA"/>
</dbReference>
<reference evidence="6 7" key="1">
    <citation type="submission" date="2023-08" db="EMBL/GenBank/DDBJ databases">
        <title>A Necator americanus chromosomal reference genome.</title>
        <authorList>
            <person name="Ilik V."/>
            <person name="Petrzelkova K.J."/>
            <person name="Pardy F."/>
            <person name="Fuh T."/>
            <person name="Niatou-Singa F.S."/>
            <person name="Gouil Q."/>
            <person name="Baker L."/>
            <person name="Ritchie M.E."/>
            <person name="Jex A.R."/>
            <person name="Gazzola D."/>
            <person name="Li H."/>
            <person name="Toshio Fujiwara R."/>
            <person name="Zhan B."/>
            <person name="Aroian R.V."/>
            <person name="Pafco B."/>
            <person name="Schwarz E.M."/>
        </authorList>
    </citation>
    <scope>NUCLEOTIDE SEQUENCE [LARGE SCALE GENOMIC DNA]</scope>
    <source>
        <strain evidence="6 7">Aroian</strain>
        <tissue evidence="6">Whole animal</tissue>
    </source>
</reference>
<keyword evidence="7" id="KW-1185">Reference proteome</keyword>
<dbReference type="Pfam" id="PF10323">
    <property type="entry name" value="7TM_GPCR_Srv"/>
    <property type="match status" value="1"/>
</dbReference>
<comment type="subcellular location">
    <subcellularLocation>
        <location evidence="1">Membrane</location>
        <topology evidence="1">Multi-pass membrane protein</topology>
    </subcellularLocation>
</comment>
<proteinExistence type="predicted"/>
<feature type="transmembrane region" description="Helical" evidence="5">
    <location>
        <begin position="207"/>
        <end position="226"/>
    </location>
</feature>
<gene>
    <name evidence="6" type="primary">Necator_chrIII.g9543</name>
    <name evidence="6" type="ORF">RB195_008778</name>
</gene>
<evidence type="ECO:0000256" key="1">
    <source>
        <dbReference type="ARBA" id="ARBA00004141"/>
    </source>
</evidence>
<dbReference type="Gene3D" id="1.20.1070.10">
    <property type="entry name" value="Rhodopsin 7-helix transmembrane proteins"/>
    <property type="match status" value="1"/>
</dbReference>
<dbReference type="InterPro" id="IPR019426">
    <property type="entry name" value="7TM_GPCR_serpentine_rcpt_Srv"/>
</dbReference>
<comment type="caution">
    <text evidence="6">The sequence shown here is derived from an EMBL/GenBank/DDBJ whole genome shotgun (WGS) entry which is preliminary data.</text>
</comment>
<keyword evidence="4 5" id="KW-0472">Membrane</keyword>
<dbReference type="InterPro" id="IPR051119">
    <property type="entry name" value="Nematode_SR-like"/>
</dbReference>